<proteinExistence type="predicted"/>
<accession>A0A8S1L8U0</accession>
<evidence type="ECO:0000313" key="1">
    <source>
        <dbReference type="EMBL" id="CAD8062013.1"/>
    </source>
</evidence>
<organism evidence="1 2">
    <name type="scientific">Paramecium primaurelia</name>
    <dbReference type="NCBI Taxonomy" id="5886"/>
    <lineage>
        <taxon>Eukaryota</taxon>
        <taxon>Sar</taxon>
        <taxon>Alveolata</taxon>
        <taxon>Ciliophora</taxon>
        <taxon>Intramacronucleata</taxon>
        <taxon>Oligohymenophorea</taxon>
        <taxon>Peniculida</taxon>
        <taxon>Parameciidae</taxon>
        <taxon>Paramecium</taxon>
    </lineage>
</organism>
<name>A0A8S1L8U0_PARPR</name>
<reference evidence="1" key="1">
    <citation type="submission" date="2021-01" db="EMBL/GenBank/DDBJ databases">
        <authorList>
            <consortium name="Genoscope - CEA"/>
            <person name="William W."/>
        </authorList>
    </citation>
    <scope>NUCLEOTIDE SEQUENCE</scope>
</reference>
<protein>
    <submittedName>
        <fullName evidence="1">Uncharacterized protein</fullName>
    </submittedName>
</protein>
<gene>
    <name evidence="1" type="ORF">PPRIM_AZ9-3.1.T0320285</name>
</gene>
<dbReference type="Proteomes" id="UP000688137">
    <property type="component" value="Unassembled WGS sequence"/>
</dbReference>
<comment type="caution">
    <text evidence="1">The sequence shown here is derived from an EMBL/GenBank/DDBJ whole genome shotgun (WGS) entry which is preliminary data.</text>
</comment>
<evidence type="ECO:0000313" key="2">
    <source>
        <dbReference type="Proteomes" id="UP000688137"/>
    </source>
</evidence>
<sequence length="68" mass="8090">MHLLIKQSCRSYAQSTQISHSYSMWRTNSIRVIRRQFQAIVKESVYIEKYVIKDQILSDDLRQTLALT</sequence>
<dbReference type="EMBL" id="CAJJDM010000031">
    <property type="protein sequence ID" value="CAD8062013.1"/>
    <property type="molecule type" value="Genomic_DNA"/>
</dbReference>
<dbReference type="AlphaFoldDB" id="A0A8S1L8U0"/>
<keyword evidence="2" id="KW-1185">Reference proteome</keyword>